<feature type="binding site" evidence="1">
    <location>
        <position position="394"/>
    </location>
    <ligand>
        <name>Zn(2+)</name>
        <dbReference type="ChEBI" id="CHEBI:29105"/>
        <note>catalytic</note>
    </ligand>
</feature>
<evidence type="ECO:0000313" key="3">
    <source>
        <dbReference type="EMBL" id="GBG34704.1"/>
    </source>
</evidence>
<proteinExistence type="predicted"/>
<dbReference type="PROSITE" id="PS50215">
    <property type="entry name" value="ADAM_MEPRO"/>
    <property type="match status" value="1"/>
</dbReference>
<feature type="binding site" evidence="1">
    <location>
        <position position="398"/>
    </location>
    <ligand>
        <name>Zn(2+)</name>
        <dbReference type="ChEBI" id="CHEBI:29105"/>
        <note>catalytic</note>
    </ligand>
</feature>
<dbReference type="PANTHER" id="PTHR11905">
    <property type="entry name" value="ADAM A DISINTEGRIN AND METALLOPROTEASE DOMAIN"/>
    <property type="match status" value="1"/>
</dbReference>
<comment type="caution">
    <text evidence="1">Lacks conserved residue(s) required for the propagation of feature annotation.</text>
</comment>
<gene>
    <name evidence="3" type="ORF">FCC1311_109262</name>
</gene>
<dbReference type="InParanoid" id="A0A2R5H2S7"/>
<dbReference type="GO" id="GO:0046872">
    <property type="term" value="F:metal ion binding"/>
    <property type="evidence" value="ECO:0007669"/>
    <property type="project" value="UniProtKB-KW"/>
</dbReference>
<accession>A0A2R5H2S7</accession>
<feature type="domain" description="Peptidase M12B" evidence="2">
    <location>
        <begin position="218"/>
        <end position="451"/>
    </location>
</feature>
<evidence type="ECO:0000259" key="2">
    <source>
        <dbReference type="PROSITE" id="PS50215"/>
    </source>
</evidence>
<dbReference type="Proteomes" id="UP000241890">
    <property type="component" value="Unassembled WGS sequence"/>
</dbReference>
<feature type="binding site" evidence="1">
    <location>
        <position position="404"/>
    </location>
    <ligand>
        <name>Zn(2+)</name>
        <dbReference type="ChEBI" id="CHEBI:29105"/>
        <note>catalytic</note>
    </ligand>
</feature>
<feature type="active site" evidence="1">
    <location>
        <position position="395"/>
    </location>
</feature>
<comment type="caution">
    <text evidence="3">The sequence shown here is derived from an EMBL/GenBank/DDBJ whole genome shotgun (WGS) entry which is preliminary data.</text>
</comment>
<keyword evidence="1" id="KW-0479">Metal-binding</keyword>
<dbReference type="InterPro" id="IPR024079">
    <property type="entry name" value="MetalloPept_cat_dom_sf"/>
</dbReference>
<evidence type="ECO:0000313" key="4">
    <source>
        <dbReference type="Proteomes" id="UP000241890"/>
    </source>
</evidence>
<dbReference type="OrthoDB" id="5951731at2759"/>
<dbReference type="GO" id="GO:0004222">
    <property type="term" value="F:metalloendopeptidase activity"/>
    <property type="evidence" value="ECO:0007669"/>
    <property type="project" value="InterPro"/>
</dbReference>
<dbReference type="GO" id="GO:0006508">
    <property type="term" value="P:proteolysis"/>
    <property type="evidence" value="ECO:0007669"/>
    <property type="project" value="InterPro"/>
</dbReference>
<dbReference type="PANTHER" id="PTHR11905:SF159">
    <property type="entry name" value="ADAM METALLOPROTEASE"/>
    <property type="match status" value="1"/>
</dbReference>
<sequence length="517" mass="55219">MIHRQARGDRKTAAIASNSYLAETSVEALELEYRDHRALQGEVSFRESDEATLERIGMVLPGEASATVFEVHQNRGLLAPSYVETSYWNGVADTQDFDARERLLRGLYHGVEMSSGSPDARGLRRAAFSRFGSRIRGLVLDNGLHHYVDFVEGADEAQVRTLRVLEEGSASIDEVLPKKPLKTVPPSLSNASNAASATTIRPATGEASAASSAVRDADALYIEVLAASDEDRVASSNAQNKSEETVAIINMVDLIYASQDWNQMEIRVSLQGQIIFLSDPAPINGSAVSNGEVDSNDLLENLNEWRNANLDELPTHDILHLLSGKDFDGQTVGLAYLETACDQTAGCDRIRELLGGEDPEGYCITDGSGCCSHSAASISQIEWETQPSAVIVAHEIGHQLGLEHDGTAGSTCESSSPSGNVMAAYVTTETSSSTPSFSACSVRVLNAFFNESADASGYHSYGCLTNNPGNLTDVDSRVTTEAPSSPPVMSDSGASIGATSKAVAVGALLWTLLRAFY</sequence>
<dbReference type="EMBL" id="BEYU01000210">
    <property type="protein sequence ID" value="GBG34704.1"/>
    <property type="molecule type" value="Genomic_DNA"/>
</dbReference>
<organism evidence="3 4">
    <name type="scientific">Hondaea fermentalgiana</name>
    <dbReference type="NCBI Taxonomy" id="2315210"/>
    <lineage>
        <taxon>Eukaryota</taxon>
        <taxon>Sar</taxon>
        <taxon>Stramenopiles</taxon>
        <taxon>Bigyra</taxon>
        <taxon>Labyrinthulomycetes</taxon>
        <taxon>Thraustochytrida</taxon>
        <taxon>Thraustochytriidae</taxon>
        <taxon>Hondaea</taxon>
    </lineage>
</organism>
<dbReference type="Gene3D" id="3.40.390.10">
    <property type="entry name" value="Collagenase (Catalytic Domain)"/>
    <property type="match status" value="1"/>
</dbReference>
<evidence type="ECO:0000256" key="1">
    <source>
        <dbReference type="PROSITE-ProRule" id="PRU00276"/>
    </source>
</evidence>
<dbReference type="AlphaFoldDB" id="A0A2R5H2S7"/>
<protein>
    <submittedName>
        <fullName evidence="3">Zinc metalloproteinase/disintegrin</fullName>
    </submittedName>
</protein>
<keyword evidence="4" id="KW-1185">Reference proteome</keyword>
<dbReference type="SUPFAM" id="SSF55486">
    <property type="entry name" value="Metalloproteases ('zincins'), catalytic domain"/>
    <property type="match status" value="1"/>
</dbReference>
<name>A0A2R5H2S7_9STRA</name>
<dbReference type="Pfam" id="PF13574">
    <property type="entry name" value="Reprolysin_2"/>
    <property type="match status" value="1"/>
</dbReference>
<dbReference type="InterPro" id="IPR001590">
    <property type="entry name" value="Peptidase_M12B"/>
</dbReference>
<keyword evidence="3" id="KW-0401">Integrin</keyword>
<reference evidence="3 4" key="1">
    <citation type="submission" date="2017-12" db="EMBL/GenBank/DDBJ databases">
        <title>Sequencing, de novo assembly and annotation of complete genome of a new Thraustochytrid species, strain FCC1311.</title>
        <authorList>
            <person name="Sedici K."/>
            <person name="Godart F."/>
            <person name="Aiese Cigliano R."/>
            <person name="Sanseverino W."/>
            <person name="Barakat M."/>
            <person name="Ortet P."/>
            <person name="Marechal E."/>
            <person name="Cagnac O."/>
            <person name="Amato A."/>
        </authorList>
    </citation>
    <scope>NUCLEOTIDE SEQUENCE [LARGE SCALE GENOMIC DNA]</scope>
</reference>
<dbReference type="GO" id="GO:0007229">
    <property type="term" value="P:integrin-mediated signaling pathway"/>
    <property type="evidence" value="ECO:0007669"/>
    <property type="project" value="UniProtKB-KW"/>
</dbReference>
<keyword evidence="1" id="KW-0862">Zinc</keyword>